<gene>
    <name evidence="1" type="ORF">BS101_18410</name>
</gene>
<organism evidence="1 2">
    <name type="scientific">Clostridium kluyveri</name>
    <dbReference type="NCBI Taxonomy" id="1534"/>
    <lineage>
        <taxon>Bacteria</taxon>
        <taxon>Bacillati</taxon>
        <taxon>Bacillota</taxon>
        <taxon>Clostridia</taxon>
        <taxon>Eubacteriales</taxon>
        <taxon>Clostridiaceae</taxon>
        <taxon>Clostridium</taxon>
    </lineage>
</organism>
<dbReference type="NCBIfam" id="TIGR01538">
    <property type="entry name" value="portal_SPP1"/>
    <property type="match status" value="1"/>
</dbReference>
<dbReference type="Proteomes" id="UP000184604">
    <property type="component" value="Chromosome"/>
</dbReference>
<dbReference type="AlphaFoldDB" id="A0A1L5FE95"/>
<reference evidence="1 2" key="1">
    <citation type="submission" date="2016-12" db="EMBL/GenBank/DDBJ databases">
        <title>Complete genome sequence of Clostridium kluyveri JZZ isolated from the pit mud of a Chinese flavor liquor-making factory.</title>
        <authorList>
            <person name="Wang Y."/>
        </authorList>
    </citation>
    <scope>NUCLEOTIDE SEQUENCE [LARGE SCALE GENOMIC DNA]</scope>
    <source>
        <strain evidence="1 2">JZZ</strain>
    </source>
</reference>
<protein>
    <submittedName>
        <fullName evidence="1">Phage portal protein</fullName>
    </submittedName>
</protein>
<evidence type="ECO:0000313" key="1">
    <source>
        <dbReference type="EMBL" id="APM41326.1"/>
    </source>
</evidence>
<evidence type="ECO:0000313" key="2">
    <source>
        <dbReference type="Proteomes" id="UP000184604"/>
    </source>
</evidence>
<dbReference type="InterPro" id="IPR006428">
    <property type="entry name" value="Portal_SPP1-type"/>
</dbReference>
<dbReference type="Pfam" id="PF05133">
    <property type="entry name" value="SPP1_portal"/>
    <property type="match status" value="1"/>
</dbReference>
<proteinExistence type="predicted"/>
<sequence>MKLEKIKRKLLNYQPVKADILKTKSYYENKTDIEQCGVVPKNLESKDPLRNADNRISHNFHQILVDEKVAYMFTYPVLFDIDDNKDINDKVNEILDDDFGRKIKNLAIESSNCGLAWLHYWVDETDSSNKIFKYEKVNTEEVVPIYSNGLERILETVIRTYTCMEPVEYKVEDEAFTYIEYWTNETMDRYKFQGSSFSGSIIEEEKIVHSLGEVPFIEFANNSIKQSDLSRYKKQIDLYDKVKSGYANDLEDIQQIIYILENYGGEDLGEFLSDLKRYKAIKTESDGSGGGVKTLQIEIPVEARKIIIDILRKEIYEFGQGLQQDVEGVGNASGVALKFFYRKLELKSGLLETEFRAGFNKFIRAILKFLNINEYKKIQQTYTRNMISNDLENAQIAQMSSGIIPKALILRNHPWVEDPDEAEKMLQEENKEDERVYGKFPLENNLDGVTNE</sequence>
<dbReference type="InterPro" id="IPR021145">
    <property type="entry name" value="Portal_protein_SPP1_Gp6-like"/>
</dbReference>
<name>A0A1L5FE95_CLOKL</name>
<dbReference type="EMBL" id="CP018335">
    <property type="protein sequence ID" value="APM41326.1"/>
    <property type="molecule type" value="Genomic_DNA"/>
</dbReference>
<accession>A0A1L5FE95</accession>